<name>A0AAU1TYS8_9ACTN</name>
<proteinExistence type="predicted"/>
<accession>A0AAU1TYS8</accession>
<organism evidence="1">
    <name type="scientific">Streptomyces sp. NBC_00119</name>
    <dbReference type="NCBI Taxonomy" id="2975659"/>
    <lineage>
        <taxon>Bacteria</taxon>
        <taxon>Bacillati</taxon>
        <taxon>Actinomycetota</taxon>
        <taxon>Actinomycetes</taxon>
        <taxon>Kitasatosporales</taxon>
        <taxon>Streptomycetaceae</taxon>
        <taxon>Streptomyces</taxon>
    </lineage>
</organism>
<reference evidence="1" key="1">
    <citation type="submission" date="2022-10" db="EMBL/GenBank/DDBJ databases">
        <title>The complete genomes of actinobacterial strains from the NBC collection.</title>
        <authorList>
            <person name="Joergensen T.S."/>
            <person name="Alvarez Arevalo M."/>
            <person name="Sterndorff E.B."/>
            <person name="Faurdal D."/>
            <person name="Vuksanovic O."/>
            <person name="Mourched A.-S."/>
            <person name="Charusanti P."/>
            <person name="Shaw S."/>
            <person name="Blin K."/>
            <person name="Weber T."/>
        </authorList>
    </citation>
    <scope>NUCLEOTIDE SEQUENCE</scope>
    <source>
        <strain evidence="1">NBC_00119</strain>
    </source>
</reference>
<dbReference type="EMBL" id="CP108195">
    <property type="protein sequence ID" value="WTS09859.1"/>
    <property type="molecule type" value="Genomic_DNA"/>
</dbReference>
<dbReference type="AlphaFoldDB" id="A0AAU1TYS8"/>
<evidence type="ECO:0000313" key="1">
    <source>
        <dbReference type="EMBL" id="WTS09859.1"/>
    </source>
</evidence>
<gene>
    <name evidence="1" type="ORF">OHU69_01145</name>
</gene>
<protein>
    <submittedName>
        <fullName evidence="1">Uncharacterized protein</fullName>
    </submittedName>
</protein>
<sequence length="83" mass="9079">MAEWTAGAGILKCDVAIELPDELIELERAAWTEIQEGRLTVATALAVQQAIGRFQEESGESRFDVEMALKRAVRHPEPDTAAA</sequence>